<dbReference type="PANTHER" id="PTHR43547:SF2">
    <property type="entry name" value="HYBRID SIGNAL TRANSDUCTION HISTIDINE KINASE C"/>
    <property type="match status" value="1"/>
</dbReference>
<dbReference type="EC" id="2.7.13.3" evidence="2"/>
<evidence type="ECO:0000313" key="12">
    <source>
        <dbReference type="EMBL" id="MBT1707956.1"/>
    </source>
</evidence>
<accession>A0AAP2DV39</accession>
<keyword evidence="7" id="KW-0067">ATP-binding</keyword>
<evidence type="ECO:0000256" key="4">
    <source>
        <dbReference type="ARBA" id="ARBA00022679"/>
    </source>
</evidence>
<keyword evidence="5" id="KW-0547">Nucleotide-binding</keyword>
<dbReference type="Gene3D" id="3.30.450.20">
    <property type="entry name" value="PAS domain"/>
    <property type="match status" value="2"/>
</dbReference>
<name>A0AAP2DV39_9BACT</name>
<dbReference type="PROSITE" id="PS50110">
    <property type="entry name" value="RESPONSE_REGULATORY"/>
    <property type="match status" value="1"/>
</dbReference>
<dbReference type="RefSeq" id="WP_254083547.1">
    <property type="nucleotide sequence ID" value="NZ_JAHESE010000004.1"/>
</dbReference>
<feature type="domain" description="Response regulatory" evidence="11">
    <location>
        <begin position="693"/>
        <end position="809"/>
    </location>
</feature>
<evidence type="ECO:0000256" key="7">
    <source>
        <dbReference type="ARBA" id="ARBA00022840"/>
    </source>
</evidence>
<dbReference type="GO" id="GO:0000155">
    <property type="term" value="F:phosphorelay sensor kinase activity"/>
    <property type="evidence" value="ECO:0007669"/>
    <property type="project" value="InterPro"/>
</dbReference>
<dbReference type="FunFam" id="3.30.565.10:FF:000037">
    <property type="entry name" value="Hybrid sensor histidine kinase/response regulator"/>
    <property type="match status" value="1"/>
</dbReference>
<dbReference type="SUPFAM" id="SSF52172">
    <property type="entry name" value="CheY-like"/>
    <property type="match status" value="1"/>
</dbReference>
<feature type="domain" description="Histidine kinase" evidence="10">
    <location>
        <begin position="423"/>
        <end position="640"/>
    </location>
</feature>
<gene>
    <name evidence="12" type="ORF">KK062_06975</name>
</gene>
<dbReference type="InterPro" id="IPR003594">
    <property type="entry name" value="HATPase_dom"/>
</dbReference>
<dbReference type="Gene3D" id="1.10.287.130">
    <property type="match status" value="1"/>
</dbReference>
<dbReference type="SUPFAM" id="SSF47384">
    <property type="entry name" value="Homodimeric domain of signal transducing histidine kinase"/>
    <property type="match status" value="1"/>
</dbReference>
<dbReference type="InterPro" id="IPR036890">
    <property type="entry name" value="HATPase_C_sf"/>
</dbReference>
<evidence type="ECO:0000256" key="1">
    <source>
        <dbReference type="ARBA" id="ARBA00000085"/>
    </source>
</evidence>
<keyword evidence="8" id="KW-0902">Two-component regulatory system</keyword>
<protein>
    <recommendedName>
        <fullName evidence="2">histidine kinase</fullName>
        <ecNumber evidence="2">2.7.13.3</ecNumber>
    </recommendedName>
</protein>
<feature type="modified residue" description="4-aspartylphosphate" evidence="9">
    <location>
        <position position="742"/>
    </location>
</feature>
<keyword evidence="6" id="KW-0418">Kinase</keyword>
<dbReference type="AlphaFoldDB" id="A0AAP2DV39"/>
<evidence type="ECO:0000313" key="13">
    <source>
        <dbReference type="Proteomes" id="UP001319080"/>
    </source>
</evidence>
<dbReference type="SUPFAM" id="SSF55874">
    <property type="entry name" value="ATPase domain of HSP90 chaperone/DNA topoisomerase II/histidine kinase"/>
    <property type="match status" value="1"/>
</dbReference>
<evidence type="ECO:0000256" key="3">
    <source>
        <dbReference type="ARBA" id="ARBA00022553"/>
    </source>
</evidence>
<dbReference type="InterPro" id="IPR003661">
    <property type="entry name" value="HisK_dim/P_dom"/>
</dbReference>
<comment type="caution">
    <text evidence="12">The sequence shown here is derived from an EMBL/GenBank/DDBJ whole genome shotgun (WGS) entry which is preliminary data.</text>
</comment>
<dbReference type="InterPro" id="IPR011006">
    <property type="entry name" value="CheY-like_superfamily"/>
</dbReference>
<dbReference type="CDD" id="cd00082">
    <property type="entry name" value="HisKA"/>
    <property type="match status" value="1"/>
</dbReference>
<dbReference type="Pfam" id="PF00072">
    <property type="entry name" value="Response_reg"/>
    <property type="match status" value="1"/>
</dbReference>
<dbReference type="Proteomes" id="UP001319080">
    <property type="component" value="Unassembled WGS sequence"/>
</dbReference>
<dbReference type="InterPro" id="IPR035965">
    <property type="entry name" value="PAS-like_dom_sf"/>
</dbReference>
<dbReference type="Gene3D" id="3.40.50.2300">
    <property type="match status" value="1"/>
</dbReference>
<evidence type="ECO:0000256" key="5">
    <source>
        <dbReference type="ARBA" id="ARBA00022741"/>
    </source>
</evidence>
<dbReference type="SMART" id="SM00388">
    <property type="entry name" value="HisKA"/>
    <property type="match status" value="1"/>
</dbReference>
<dbReference type="EMBL" id="JAHESE010000004">
    <property type="protein sequence ID" value="MBT1707956.1"/>
    <property type="molecule type" value="Genomic_DNA"/>
</dbReference>
<evidence type="ECO:0000256" key="6">
    <source>
        <dbReference type="ARBA" id="ARBA00022777"/>
    </source>
</evidence>
<keyword evidence="3 9" id="KW-0597">Phosphoprotein</keyword>
<dbReference type="Gene3D" id="3.30.565.10">
    <property type="entry name" value="Histidine kinase-like ATPase, C-terminal domain"/>
    <property type="match status" value="1"/>
</dbReference>
<dbReference type="SMART" id="SM00387">
    <property type="entry name" value="HATPase_c"/>
    <property type="match status" value="1"/>
</dbReference>
<dbReference type="InterPro" id="IPR004358">
    <property type="entry name" value="Sig_transdc_His_kin-like_C"/>
</dbReference>
<dbReference type="GO" id="GO:0005524">
    <property type="term" value="F:ATP binding"/>
    <property type="evidence" value="ECO:0007669"/>
    <property type="project" value="UniProtKB-KW"/>
</dbReference>
<dbReference type="CDD" id="cd16922">
    <property type="entry name" value="HATPase_EvgS-ArcB-TorS-like"/>
    <property type="match status" value="1"/>
</dbReference>
<dbReference type="SUPFAM" id="SSF55785">
    <property type="entry name" value="PYP-like sensor domain (PAS domain)"/>
    <property type="match status" value="1"/>
</dbReference>
<evidence type="ECO:0000256" key="2">
    <source>
        <dbReference type="ARBA" id="ARBA00012438"/>
    </source>
</evidence>
<reference evidence="12 13" key="1">
    <citation type="submission" date="2021-05" db="EMBL/GenBank/DDBJ databases">
        <title>A Polyphasic approach of four new species of the genus Ohtaekwangia: Ohtaekwangia histidinii sp. nov., Ohtaekwangia cretensis sp. nov., Ohtaekwangia indiensis sp. nov., Ohtaekwangia reichenbachii sp. nov. from diverse environment.</title>
        <authorList>
            <person name="Octaviana S."/>
        </authorList>
    </citation>
    <scope>NUCLEOTIDE SEQUENCE [LARGE SCALE GENOMIC DNA]</scope>
    <source>
        <strain evidence="12 13">PWU5</strain>
    </source>
</reference>
<dbReference type="InterPro" id="IPR001789">
    <property type="entry name" value="Sig_transdc_resp-reg_receiver"/>
</dbReference>
<evidence type="ECO:0000259" key="10">
    <source>
        <dbReference type="PROSITE" id="PS50109"/>
    </source>
</evidence>
<dbReference type="FunFam" id="1.10.287.130:FF:000045">
    <property type="entry name" value="Two-component system sensor histidine kinase/response regulator"/>
    <property type="match status" value="1"/>
</dbReference>
<dbReference type="Pfam" id="PF02518">
    <property type="entry name" value="HATPase_c"/>
    <property type="match status" value="1"/>
</dbReference>
<dbReference type="Pfam" id="PF00512">
    <property type="entry name" value="HisKA"/>
    <property type="match status" value="1"/>
</dbReference>
<dbReference type="PRINTS" id="PR00344">
    <property type="entry name" value="BCTRLSENSOR"/>
</dbReference>
<dbReference type="PANTHER" id="PTHR43547">
    <property type="entry name" value="TWO-COMPONENT HISTIDINE KINASE"/>
    <property type="match status" value="1"/>
</dbReference>
<evidence type="ECO:0000259" key="11">
    <source>
        <dbReference type="PROSITE" id="PS50110"/>
    </source>
</evidence>
<proteinExistence type="predicted"/>
<dbReference type="PROSITE" id="PS50109">
    <property type="entry name" value="HIS_KIN"/>
    <property type="match status" value="1"/>
</dbReference>
<dbReference type="InterPro" id="IPR036097">
    <property type="entry name" value="HisK_dim/P_sf"/>
</dbReference>
<sequence length="827" mass="92233">MKTLDKKEMEPAPYSNNTFVTDRAMLRFVVPSGIRYFGGPWQVTEPSAQCISPFGLPVSFDYLVQVDDSNHLIYPDDLEAFQAIMEYSDDTPCETDIRLIAADGQVKSLQLRGMFKETGPDVYGAPVDTDGAHHALPVRSMQEQQRLMEAVIQSDIVALSVVRAVPGPGGTVEDFEWVMANKLLMALAQGQYVVGRRYTEVFPSAAGNGVLEVMRRVLATGERESNEVYYENHNLRGWFRQVYVRSLNYIIVSAEDITLAKKKQEQIISMNRQLAQRAQEQYNVLFRSIDQGFAIVRMLYDEAGAPVDFVYLQVNPAFEKLTGLANVAGMSMRSLWHTDPQPWIRAYAQIIATQTSMRFVMPEGREDPRYYEVYAFAMGGSEGREVAMLLSDVTARQASERQLHALNERLQEADRAKTRFFGNVSHEFRTPLTLIVGPLRDVIGQGTNLTPEQRQRLTIAERNVVRLQKLVNSLLDFSRVEAGRLDAVYQPTRLAEFTAEIAANFRPLIEQAGLKLVIKTDPLPEPAYVNRDMWEKIVLNLLSNAFKFTHQGKIDVRVRAKKFYIQLIVRDTGIGIATRNVSRIFERFARFDNARGRAYEGSGIGLALVKELVEMHGGTIKVDSEEGQGTTFTVTIRKGKAHLRPRQVFETTGPLEGGTSSSLFVEEASGWLPEDNRLSARAQTGNSDDARPLILVAEDNADMRTYLEDILSPQYRVVTTGNGKTALEKMNAGVIPALILSDVMMPVVDGYGLVSAVRNTPALKDIPVILLSAYTGEDASVEGLERGATDFLEKPFSARRLRTFIDARLKAAASRAPADDGAHAARP</sequence>
<keyword evidence="4" id="KW-0808">Transferase</keyword>
<evidence type="ECO:0000256" key="9">
    <source>
        <dbReference type="PROSITE-ProRule" id="PRU00169"/>
    </source>
</evidence>
<comment type="catalytic activity">
    <reaction evidence="1">
        <text>ATP + protein L-histidine = ADP + protein N-phospho-L-histidine.</text>
        <dbReference type="EC" id="2.7.13.3"/>
    </reaction>
</comment>
<evidence type="ECO:0000256" key="8">
    <source>
        <dbReference type="ARBA" id="ARBA00023012"/>
    </source>
</evidence>
<keyword evidence="13" id="KW-1185">Reference proteome</keyword>
<dbReference type="InterPro" id="IPR005467">
    <property type="entry name" value="His_kinase_dom"/>
</dbReference>
<organism evidence="12 13">
    <name type="scientific">Dawidia cretensis</name>
    <dbReference type="NCBI Taxonomy" id="2782350"/>
    <lineage>
        <taxon>Bacteria</taxon>
        <taxon>Pseudomonadati</taxon>
        <taxon>Bacteroidota</taxon>
        <taxon>Cytophagia</taxon>
        <taxon>Cytophagales</taxon>
        <taxon>Chryseotaleaceae</taxon>
        <taxon>Dawidia</taxon>
    </lineage>
</organism>
<dbReference type="SMART" id="SM00448">
    <property type="entry name" value="REC"/>
    <property type="match status" value="1"/>
</dbReference>